<reference evidence="2 3" key="1">
    <citation type="submission" date="2019-06" db="EMBL/GenBank/DDBJ databases">
        <title>A chromosome-scale genome assembly of the European perch, Perca fluviatilis.</title>
        <authorList>
            <person name="Roques C."/>
            <person name="Zahm M."/>
            <person name="Cabau C."/>
            <person name="Klopp C."/>
            <person name="Bouchez O."/>
            <person name="Donnadieu C."/>
            <person name="Kuhl H."/>
            <person name="Gislard M."/>
            <person name="Guendouz S."/>
            <person name="Journot L."/>
            <person name="Haffray P."/>
            <person name="Bestin A."/>
            <person name="Morvezen R."/>
            <person name="Feron R."/>
            <person name="Wen M."/>
            <person name="Jouanno E."/>
            <person name="Herpin A."/>
            <person name="Schartl M."/>
            <person name="Postlethwait J."/>
            <person name="Schaerlinger B."/>
            <person name="Chardard D."/>
            <person name="Lecocq T."/>
            <person name="Poncet C."/>
            <person name="Jaffrelo L."/>
            <person name="Lampietro C."/>
            <person name="Guiguen Y."/>
        </authorList>
    </citation>
    <scope>NUCLEOTIDE SEQUENCE [LARGE SCALE GENOMIC DNA]</scope>
    <source>
        <tissue evidence="2">Blood</tissue>
    </source>
</reference>
<gene>
    <name evidence="2" type="ORF">PFLUV_G00000850</name>
</gene>
<dbReference type="GO" id="GO:0072659">
    <property type="term" value="P:protein localization to plasma membrane"/>
    <property type="evidence" value="ECO:0007669"/>
    <property type="project" value="TreeGrafter"/>
</dbReference>
<dbReference type="InterPro" id="IPR019381">
    <property type="entry name" value="PACS1/2_C"/>
</dbReference>
<dbReference type="EMBL" id="VHII01000001">
    <property type="protein sequence ID" value="KAF1394489.1"/>
    <property type="molecule type" value="Genomic_DNA"/>
</dbReference>
<dbReference type="Pfam" id="PF10254">
    <property type="entry name" value="Pacs-1"/>
    <property type="match status" value="1"/>
</dbReference>
<name>A0A6A5FMZ9_PERFL</name>
<evidence type="ECO:0000313" key="3">
    <source>
        <dbReference type="Proteomes" id="UP000465112"/>
    </source>
</evidence>
<dbReference type="PANTHER" id="PTHR13280:SF14">
    <property type="entry name" value="PHOSPHOFURIN ACIDIC CLUSTER SORTING PROTEIN 1"/>
    <property type="match status" value="1"/>
</dbReference>
<keyword evidence="3" id="KW-1185">Reference proteome</keyword>
<protein>
    <recommendedName>
        <fullName evidence="1">Phosphofurin acidic cluster sorting protein 1/2 C-terminal domain-containing protein</fullName>
    </recommendedName>
</protein>
<organism evidence="2 3">
    <name type="scientific">Perca fluviatilis</name>
    <name type="common">European perch</name>
    <dbReference type="NCBI Taxonomy" id="8168"/>
    <lineage>
        <taxon>Eukaryota</taxon>
        <taxon>Metazoa</taxon>
        <taxon>Chordata</taxon>
        <taxon>Craniata</taxon>
        <taxon>Vertebrata</taxon>
        <taxon>Euteleostomi</taxon>
        <taxon>Actinopterygii</taxon>
        <taxon>Neopterygii</taxon>
        <taxon>Teleostei</taxon>
        <taxon>Neoteleostei</taxon>
        <taxon>Acanthomorphata</taxon>
        <taxon>Eupercaria</taxon>
        <taxon>Perciformes</taxon>
        <taxon>Percoidei</taxon>
        <taxon>Percidae</taxon>
        <taxon>Percinae</taxon>
        <taxon>Perca</taxon>
    </lineage>
</organism>
<proteinExistence type="predicted"/>
<comment type="caution">
    <text evidence="2">The sequence shown here is derived from an EMBL/GenBank/DDBJ whole genome shotgun (WGS) entry which is preliminary data.</text>
</comment>
<sequence length="198" mass="21897">MKSINLILRPQRASKSEMMIVVARKSVLDQLNHILFSDDQIPDYIILINTTDWQGQTPPPVKVVLGGDQSYLSTVLGCFVEQLASKTPDWLSYFRFLILPIGAHPLAKYLAALDSKFSALFMDASWRELFGRLEPPPLDVVGVAGRVSQYLSGASVSHLCPISEAMLTCKHKSPDDDSCQKFVPFIGVRNVSSTLTTV</sequence>
<feature type="domain" description="Phosphofurin acidic cluster sorting protein 1/2 C-terminal" evidence="1">
    <location>
        <begin position="56"/>
        <end position="192"/>
    </location>
</feature>
<dbReference type="AlphaFoldDB" id="A0A6A5FMZ9"/>
<dbReference type="PANTHER" id="PTHR13280">
    <property type="entry name" value="PHOSPHOFURIN ACIDIC CLUSTER SORTING PROTEIN"/>
    <property type="match status" value="1"/>
</dbReference>
<accession>A0A6A5FMZ9</accession>
<evidence type="ECO:0000313" key="2">
    <source>
        <dbReference type="EMBL" id="KAF1394489.1"/>
    </source>
</evidence>
<evidence type="ECO:0000259" key="1">
    <source>
        <dbReference type="Pfam" id="PF10254"/>
    </source>
</evidence>
<dbReference type="Proteomes" id="UP000465112">
    <property type="component" value="Chromosome 1"/>
</dbReference>